<evidence type="ECO:0000259" key="15">
    <source>
        <dbReference type="PROSITE" id="PS50885"/>
    </source>
</evidence>
<evidence type="ECO:0000256" key="12">
    <source>
        <dbReference type="SAM" id="Coils"/>
    </source>
</evidence>
<evidence type="ECO:0000256" key="2">
    <source>
        <dbReference type="ARBA" id="ARBA00004651"/>
    </source>
</evidence>
<dbReference type="InterPro" id="IPR003594">
    <property type="entry name" value="HATPase_dom"/>
</dbReference>
<evidence type="ECO:0000313" key="17">
    <source>
        <dbReference type="Proteomes" id="UP000779508"/>
    </source>
</evidence>
<accession>A0ABS6FYL7</accession>
<evidence type="ECO:0000256" key="13">
    <source>
        <dbReference type="SAM" id="Phobius"/>
    </source>
</evidence>
<evidence type="ECO:0000256" key="9">
    <source>
        <dbReference type="ARBA" id="ARBA00022840"/>
    </source>
</evidence>
<keyword evidence="13" id="KW-0812">Transmembrane</keyword>
<feature type="transmembrane region" description="Helical" evidence="13">
    <location>
        <begin position="106"/>
        <end position="125"/>
    </location>
</feature>
<keyword evidence="5" id="KW-0597">Phosphoprotein</keyword>
<evidence type="ECO:0000256" key="3">
    <source>
        <dbReference type="ARBA" id="ARBA00012438"/>
    </source>
</evidence>
<evidence type="ECO:0000256" key="10">
    <source>
        <dbReference type="ARBA" id="ARBA00023012"/>
    </source>
</evidence>
<dbReference type="PROSITE" id="PS50109">
    <property type="entry name" value="HIS_KIN"/>
    <property type="match status" value="1"/>
</dbReference>
<keyword evidence="7" id="KW-0547">Nucleotide-binding</keyword>
<comment type="subcellular location">
    <subcellularLocation>
        <location evidence="2">Cell membrane</location>
        <topology evidence="2">Multi-pass membrane protein</topology>
    </subcellularLocation>
</comment>
<dbReference type="InterPro" id="IPR003661">
    <property type="entry name" value="HisK_dim/P_dom"/>
</dbReference>
<name>A0ABS6FYL7_9FIRM</name>
<evidence type="ECO:0000256" key="8">
    <source>
        <dbReference type="ARBA" id="ARBA00022777"/>
    </source>
</evidence>
<gene>
    <name evidence="16" type="ORF">KQI88_02785</name>
</gene>
<keyword evidence="9" id="KW-0067">ATP-binding</keyword>
<evidence type="ECO:0000256" key="4">
    <source>
        <dbReference type="ARBA" id="ARBA00022475"/>
    </source>
</evidence>
<dbReference type="Proteomes" id="UP000779508">
    <property type="component" value="Unassembled WGS sequence"/>
</dbReference>
<dbReference type="Pfam" id="PF00672">
    <property type="entry name" value="HAMP"/>
    <property type="match status" value="1"/>
</dbReference>
<organism evidence="16 17">
    <name type="scientific">Alkaliphilus flagellatus</name>
    <dbReference type="NCBI Taxonomy" id="2841507"/>
    <lineage>
        <taxon>Bacteria</taxon>
        <taxon>Bacillati</taxon>
        <taxon>Bacillota</taxon>
        <taxon>Clostridia</taxon>
        <taxon>Peptostreptococcales</taxon>
        <taxon>Natronincolaceae</taxon>
        <taxon>Alkaliphilus</taxon>
    </lineage>
</organism>
<dbReference type="InterPro" id="IPR003660">
    <property type="entry name" value="HAMP_dom"/>
</dbReference>
<keyword evidence="12" id="KW-0175">Coiled coil</keyword>
<dbReference type="CDD" id="cd00082">
    <property type="entry name" value="HisKA"/>
    <property type="match status" value="1"/>
</dbReference>
<dbReference type="SMART" id="SM00304">
    <property type="entry name" value="HAMP"/>
    <property type="match status" value="1"/>
</dbReference>
<proteinExistence type="predicted"/>
<protein>
    <recommendedName>
        <fullName evidence="3">histidine kinase</fullName>
        <ecNumber evidence="3">2.7.13.3</ecNumber>
    </recommendedName>
</protein>
<evidence type="ECO:0000256" key="7">
    <source>
        <dbReference type="ARBA" id="ARBA00022741"/>
    </source>
</evidence>
<evidence type="ECO:0000256" key="5">
    <source>
        <dbReference type="ARBA" id="ARBA00022553"/>
    </source>
</evidence>
<feature type="domain" description="HAMP" evidence="15">
    <location>
        <begin position="130"/>
        <end position="182"/>
    </location>
</feature>
<dbReference type="GO" id="GO:0016301">
    <property type="term" value="F:kinase activity"/>
    <property type="evidence" value="ECO:0007669"/>
    <property type="project" value="UniProtKB-KW"/>
</dbReference>
<keyword evidence="4" id="KW-1003">Cell membrane</keyword>
<dbReference type="CDD" id="cd00075">
    <property type="entry name" value="HATPase"/>
    <property type="match status" value="1"/>
</dbReference>
<dbReference type="InterPro" id="IPR005467">
    <property type="entry name" value="His_kinase_dom"/>
</dbReference>
<dbReference type="EMBL" id="JAHLQK010000001">
    <property type="protein sequence ID" value="MBU5675340.1"/>
    <property type="molecule type" value="Genomic_DNA"/>
</dbReference>
<comment type="catalytic activity">
    <reaction evidence="1">
        <text>ATP + protein L-histidine = ADP + protein N-phospho-L-histidine.</text>
        <dbReference type="EC" id="2.7.13.3"/>
    </reaction>
</comment>
<dbReference type="InterPro" id="IPR050398">
    <property type="entry name" value="HssS/ArlS-like"/>
</dbReference>
<dbReference type="CDD" id="cd06225">
    <property type="entry name" value="HAMP"/>
    <property type="match status" value="1"/>
</dbReference>
<sequence>MARNKELQSILIKVMVFQLLFGIIVAIVVNHYMGKINMSIVEQNQALIGNILNKQPQLEEEIIHYITKEISTDSIKLGEETLKKYGYTTKMDKSYNPILKNTGFSLQRTVVIIIGLFTLFLVVIINNEYNKIYRKVGKVSKAAEKVVEGDFNVYLKDEGEGEFSILNHQFNQMANRLKNSFEILKNEKIFLKNTISDISHQLKTPLSSLIMLNDLMLEDEDMEVTVRTTFLERSKVQLERMEWLIINLLKVARIEAGAIQFKREKVYLKDVLLLAMEALKSKFNIENISIEISKDLNGVFYGDKEWTVEALINILKNSIEHSDENQNIEVKIEETPLFSNITIKDYGKGIDKKDLPHIFKRFYRGDTGVKSDSIGIGLNLAKLIVELQEGSISVKSTEGKGTEFTLSFLKGVSNLTKK</sequence>
<dbReference type="EC" id="2.7.13.3" evidence="3"/>
<dbReference type="PANTHER" id="PTHR45528:SF1">
    <property type="entry name" value="SENSOR HISTIDINE KINASE CPXA"/>
    <property type="match status" value="1"/>
</dbReference>
<dbReference type="PANTHER" id="PTHR45528">
    <property type="entry name" value="SENSOR HISTIDINE KINASE CPXA"/>
    <property type="match status" value="1"/>
</dbReference>
<keyword evidence="17" id="KW-1185">Reference proteome</keyword>
<evidence type="ECO:0000313" key="16">
    <source>
        <dbReference type="EMBL" id="MBU5675340.1"/>
    </source>
</evidence>
<keyword evidence="10" id="KW-0902">Two-component regulatory system</keyword>
<keyword evidence="8 16" id="KW-0418">Kinase</keyword>
<dbReference type="Pfam" id="PF02518">
    <property type="entry name" value="HATPase_c"/>
    <property type="match status" value="1"/>
</dbReference>
<keyword evidence="13" id="KW-1133">Transmembrane helix</keyword>
<evidence type="ECO:0000256" key="6">
    <source>
        <dbReference type="ARBA" id="ARBA00022679"/>
    </source>
</evidence>
<dbReference type="SMART" id="SM00388">
    <property type="entry name" value="HisKA"/>
    <property type="match status" value="1"/>
</dbReference>
<keyword evidence="6" id="KW-0808">Transferase</keyword>
<feature type="domain" description="Histidine kinase" evidence="14">
    <location>
        <begin position="197"/>
        <end position="412"/>
    </location>
</feature>
<dbReference type="RefSeq" id="WP_216414828.1">
    <property type="nucleotide sequence ID" value="NZ_JAHLQK010000001.1"/>
</dbReference>
<dbReference type="PROSITE" id="PS50885">
    <property type="entry name" value="HAMP"/>
    <property type="match status" value="1"/>
</dbReference>
<evidence type="ECO:0000256" key="1">
    <source>
        <dbReference type="ARBA" id="ARBA00000085"/>
    </source>
</evidence>
<evidence type="ECO:0000259" key="14">
    <source>
        <dbReference type="PROSITE" id="PS50109"/>
    </source>
</evidence>
<reference evidence="16 17" key="1">
    <citation type="submission" date="2021-06" db="EMBL/GenBank/DDBJ databases">
        <authorList>
            <person name="Sun Q."/>
            <person name="Li D."/>
        </authorList>
    </citation>
    <scope>NUCLEOTIDE SEQUENCE [LARGE SCALE GENOMIC DNA]</scope>
    <source>
        <strain evidence="16 17">MSJ-5</strain>
    </source>
</reference>
<feature type="coiled-coil region" evidence="12">
    <location>
        <begin position="167"/>
        <end position="194"/>
    </location>
</feature>
<comment type="caution">
    <text evidence="16">The sequence shown here is derived from an EMBL/GenBank/DDBJ whole genome shotgun (WGS) entry which is preliminary data.</text>
</comment>
<keyword evidence="11 13" id="KW-0472">Membrane</keyword>
<evidence type="ECO:0000256" key="11">
    <source>
        <dbReference type="ARBA" id="ARBA00023136"/>
    </source>
</evidence>
<dbReference type="SMART" id="SM00387">
    <property type="entry name" value="HATPase_c"/>
    <property type="match status" value="1"/>
</dbReference>
<feature type="transmembrane region" description="Helical" evidence="13">
    <location>
        <begin position="12"/>
        <end position="33"/>
    </location>
</feature>
<dbReference type="Pfam" id="PF00512">
    <property type="entry name" value="HisKA"/>
    <property type="match status" value="1"/>
</dbReference>